<dbReference type="InterPro" id="IPR018110">
    <property type="entry name" value="Mandel_Rmase/mucon_lact_enz_CS"/>
</dbReference>
<accession>A0ABS5WGS1</accession>
<evidence type="ECO:0000259" key="2">
    <source>
        <dbReference type="SMART" id="SM00922"/>
    </source>
</evidence>
<comment type="caution">
    <text evidence="3">The sequence shown here is derived from an EMBL/GenBank/DDBJ whole genome shotgun (WGS) entry which is preliminary data.</text>
</comment>
<dbReference type="Proteomes" id="UP000740413">
    <property type="component" value="Unassembled WGS sequence"/>
</dbReference>
<dbReference type="SUPFAM" id="SSF51604">
    <property type="entry name" value="Enolase C-terminal domain-like"/>
    <property type="match status" value="1"/>
</dbReference>
<keyword evidence="1" id="KW-0456">Lyase</keyword>
<proteinExistence type="predicted"/>
<dbReference type="InterPro" id="IPR034593">
    <property type="entry name" value="DgoD-like"/>
</dbReference>
<dbReference type="PANTHER" id="PTHR48080:SF2">
    <property type="entry name" value="D-GALACTONATE DEHYDRATASE"/>
    <property type="match status" value="1"/>
</dbReference>
<dbReference type="CDD" id="cd03316">
    <property type="entry name" value="MR_like"/>
    <property type="match status" value="1"/>
</dbReference>
<feature type="domain" description="Mandelate racemase/muconate lactonizing enzyme C-terminal" evidence="2">
    <location>
        <begin position="168"/>
        <end position="264"/>
    </location>
</feature>
<dbReference type="InterPro" id="IPR029017">
    <property type="entry name" value="Enolase-like_N"/>
</dbReference>
<dbReference type="PROSITE" id="PS00908">
    <property type="entry name" value="MR_MLE_1"/>
    <property type="match status" value="1"/>
</dbReference>
<protein>
    <submittedName>
        <fullName evidence="3">Mandelate racemase/muconate lactonizing enzyme family protein</fullName>
    </submittedName>
</protein>
<dbReference type="InterPro" id="IPR013341">
    <property type="entry name" value="Mandelate_racemase_N_dom"/>
</dbReference>
<dbReference type="SFLD" id="SFLDS00001">
    <property type="entry name" value="Enolase"/>
    <property type="match status" value="1"/>
</dbReference>
<dbReference type="EMBL" id="JACATN010000003">
    <property type="protein sequence ID" value="MBT2161407.1"/>
    <property type="molecule type" value="Genomic_DNA"/>
</dbReference>
<evidence type="ECO:0000313" key="4">
    <source>
        <dbReference type="Proteomes" id="UP000740413"/>
    </source>
</evidence>
<evidence type="ECO:0000256" key="1">
    <source>
        <dbReference type="ARBA" id="ARBA00023239"/>
    </source>
</evidence>
<gene>
    <name evidence="3" type="ORF">HW347_09020</name>
</gene>
<dbReference type="SUPFAM" id="SSF54826">
    <property type="entry name" value="Enolase N-terminal domain-like"/>
    <property type="match status" value="1"/>
</dbReference>
<evidence type="ECO:0000313" key="3">
    <source>
        <dbReference type="EMBL" id="MBT2161407.1"/>
    </source>
</evidence>
<keyword evidence="4" id="KW-1185">Reference proteome</keyword>
<sequence>MSQEDKIVNVEVYLVSLDQETPYLGPLINEEKASEMGYFVREVNRTVYAIKNKSLVVRVLTENGVEGWGETYGLIAHEATAAIIRDLFKGFIIGRNPMNVVTIYEDLYDLMRVRGYTGGFYHDALAAVDIALWDILGKIVKQPISRLLGGIRNSSIPGYISGLPDADIDKRCQLAVSWQKKGFNSFKFALPMATEGLVEEFKQLRKALGNEASIGCDMHWSKTPGETIELIQEAQPYRPWFFEAPIKTEDVNGLKWIAQKSNGKIAVGEEWRTVFDAKARIDIQACQIVQPEMAHTGITQFMRIAGYAQAHNLTVIPHATIGSGIFLAASLQASASLQNCVAHEFQHSIFPEFMHYTTGDMKCEAGHYQLPTGNGIGVNPTEEMKSNMTLL</sequence>
<dbReference type="InterPro" id="IPR013342">
    <property type="entry name" value="Mandelate_racemase_C"/>
</dbReference>
<dbReference type="PANTHER" id="PTHR48080">
    <property type="entry name" value="D-GALACTONATE DEHYDRATASE-RELATED"/>
    <property type="match status" value="1"/>
</dbReference>
<dbReference type="Gene3D" id="3.20.20.120">
    <property type="entry name" value="Enolase-like C-terminal domain"/>
    <property type="match status" value="1"/>
</dbReference>
<dbReference type="InterPro" id="IPR036849">
    <property type="entry name" value="Enolase-like_C_sf"/>
</dbReference>
<dbReference type="InterPro" id="IPR029065">
    <property type="entry name" value="Enolase_C-like"/>
</dbReference>
<dbReference type="Pfam" id="PF02746">
    <property type="entry name" value="MR_MLE_N"/>
    <property type="match status" value="1"/>
</dbReference>
<reference evidence="4" key="1">
    <citation type="submission" date="2023-07" db="EMBL/GenBank/DDBJ databases">
        <title>Zobellia barbeyronii sp. nov., a new marine flavobacterium, isolated from green and red algae.</title>
        <authorList>
            <person name="Nedashkovskaya O.I."/>
            <person name="Otstavnykh N."/>
            <person name="Zhukova N."/>
            <person name="Guzev K."/>
            <person name="Chausova V."/>
            <person name="Tekutyeva L."/>
            <person name="Mikhailov V."/>
            <person name="Isaeva M."/>
        </authorList>
    </citation>
    <scope>NUCLEOTIDE SEQUENCE [LARGE SCALE GENOMIC DNA]</scope>
    <source>
        <strain evidence="4">KMM 6746</strain>
    </source>
</reference>
<organism evidence="3 4">
    <name type="scientific">Zobellia barbeyronii</name>
    <dbReference type="NCBI Taxonomy" id="2748009"/>
    <lineage>
        <taxon>Bacteria</taxon>
        <taxon>Pseudomonadati</taxon>
        <taxon>Bacteroidota</taxon>
        <taxon>Flavobacteriia</taxon>
        <taxon>Flavobacteriales</taxon>
        <taxon>Flavobacteriaceae</taxon>
        <taxon>Zobellia</taxon>
    </lineage>
</organism>
<dbReference type="SMART" id="SM00922">
    <property type="entry name" value="MR_MLE"/>
    <property type="match status" value="1"/>
</dbReference>
<dbReference type="Gene3D" id="3.30.390.10">
    <property type="entry name" value="Enolase-like, N-terminal domain"/>
    <property type="match status" value="1"/>
</dbReference>
<name>A0ABS5WGS1_9FLAO</name>
<dbReference type="Pfam" id="PF13378">
    <property type="entry name" value="MR_MLE_C"/>
    <property type="match status" value="1"/>
</dbReference>
<dbReference type="RefSeq" id="WP_214611577.1">
    <property type="nucleotide sequence ID" value="NZ_JACATN010000003.1"/>
</dbReference>